<dbReference type="Pfam" id="PF00702">
    <property type="entry name" value="Hydrolase"/>
    <property type="match status" value="1"/>
</dbReference>
<sequence length="201" mass="23325">MIKAVIFDLGAVLIDWKPEYLYQKIYPDESEMREFLRSICTSEWNEEQDAGRSLKEGTDLLLARYPEKKTAIRAFYDRWEEMLGGPIPGTVKILEELKASGKFRLYALTNWSAETFPVAERTYDFLGWFDGIVVSGVEKMRKPAPEFYRLLLDRFSLEAGDVLFIDDNARNTHAAEQLGIRSIHFTDARLLRSELEEMKIL</sequence>
<dbReference type="SFLD" id="SFLDS00003">
    <property type="entry name" value="Haloacid_Dehalogenase"/>
    <property type="match status" value="1"/>
</dbReference>
<dbReference type="SUPFAM" id="SSF56784">
    <property type="entry name" value="HAD-like"/>
    <property type="match status" value="1"/>
</dbReference>
<keyword evidence="1" id="KW-0378">Hydrolase</keyword>
<gene>
    <name evidence="1" type="ORF">GS398_12680</name>
</gene>
<name>A0A7K1XYY3_9SPHI</name>
<dbReference type="RefSeq" id="WP_160907180.1">
    <property type="nucleotide sequence ID" value="NZ_WVHS01000003.1"/>
</dbReference>
<comment type="caution">
    <text evidence="1">The sequence shown here is derived from an EMBL/GenBank/DDBJ whole genome shotgun (WGS) entry which is preliminary data.</text>
</comment>
<dbReference type="SFLD" id="SFLDG01129">
    <property type="entry name" value="C1.5:_HAD__Beta-PGM__Phosphata"/>
    <property type="match status" value="1"/>
</dbReference>
<dbReference type="Proteomes" id="UP000451233">
    <property type="component" value="Unassembled WGS sequence"/>
</dbReference>
<organism evidence="1 2">
    <name type="scientific">Hufsiella ginkgonis</name>
    <dbReference type="NCBI Taxonomy" id="2695274"/>
    <lineage>
        <taxon>Bacteria</taxon>
        <taxon>Pseudomonadati</taxon>
        <taxon>Bacteroidota</taxon>
        <taxon>Sphingobacteriia</taxon>
        <taxon>Sphingobacteriales</taxon>
        <taxon>Sphingobacteriaceae</taxon>
        <taxon>Hufsiella</taxon>
    </lineage>
</organism>
<accession>A0A7K1XYY3</accession>
<dbReference type="Gene3D" id="3.40.50.1000">
    <property type="entry name" value="HAD superfamily/HAD-like"/>
    <property type="match status" value="1"/>
</dbReference>
<dbReference type="PANTHER" id="PTHR43611:SF3">
    <property type="entry name" value="FLAVIN MONONUCLEOTIDE HYDROLASE 1, CHLOROPLATIC"/>
    <property type="match status" value="1"/>
</dbReference>
<keyword evidence="2" id="KW-1185">Reference proteome</keyword>
<dbReference type="NCBIfam" id="TIGR01509">
    <property type="entry name" value="HAD-SF-IA-v3"/>
    <property type="match status" value="1"/>
</dbReference>
<dbReference type="PANTHER" id="PTHR43611">
    <property type="entry name" value="ALPHA-D-GLUCOSE 1-PHOSPHATE PHOSPHATASE"/>
    <property type="match status" value="1"/>
</dbReference>
<dbReference type="EMBL" id="WVHS01000003">
    <property type="protein sequence ID" value="MXV16163.1"/>
    <property type="molecule type" value="Genomic_DNA"/>
</dbReference>
<dbReference type="InterPro" id="IPR036412">
    <property type="entry name" value="HAD-like_sf"/>
</dbReference>
<evidence type="ECO:0000313" key="2">
    <source>
        <dbReference type="Proteomes" id="UP000451233"/>
    </source>
</evidence>
<dbReference type="InterPro" id="IPR006439">
    <property type="entry name" value="HAD-SF_hydro_IA"/>
</dbReference>
<proteinExistence type="predicted"/>
<dbReference type="CDD" id="cd02603">
    <property type="entry name" value="HAD_sEH-N_like"/>
    <property type="match status" value="1"/>
</dbReference>
<dbReference type="GO" id="GO:0016787">
    <property type="term" value="F:hydrolase activity"/>
    <property type="evidence" value="ECO:0007669"/>
    <property type="project" value="UniProtKB-KW"/>
</dbReference>
<dbReference type="AlphaFoldDB" id="A0A7K1XYY3"/>
<dbReference type="InterPro" id="IPR023214">
    <property type="entry name" value="HAD_sf"/>
</dbReference>
<evidence type="ECO:0000313" key="1">
    <source>
        <dbReference type="EMBL" id="MXV16163.1"/>
    </source>
</evidence>
<protein>
    <submittedName>
        <fullName evidence="1">HAD-IA family hydrolase</fullName>
    </submittedName>
</protein>
<reference evidence="1 2" key="1">
    <citation type="submission" date="2019-11" db="EMBL/GenBank/DDBJ databases">
        <title>Pedobacter sp. HMF7056 Genome sequencing and assembly.</title>
        <authorList>
            <person name="Kang H."/>
            <person name="Kim H."/>
            <person name="Joh K."/>
        </authorList>
    </citation>
    <scope>NUCLEOTIDE SEQUENCE [LARGE SCALE GENOMIC DNA]</scope>
    <source>
        <strain evidence="1 2">HMF7056</strain>
    </source>
</reference>